<dbReference type="EMBL" id="CP000155">
    <property type="protein sequence ID" value="ABC32193.1"/>
    <property type="molecule type" value="Genomic_DNA"/>
</dbReference>
<evidence type="ECO:0000256" key="2">
    <source>
        <dbReference type="ARBA" id="ARBA00023235"/>
    </source>
</evidence>
<dbReference type="GO" id="GO:0005737">
    <property type="term" value="C:cytoplasm"/>
    <property type="evidence" value="ECO:0007669"/>
    <property type="project" value="TreeGrafter"/>
</dbReference>
<reference evidence="4 5" key="1">
    <citation type="journal article" date="2005" name="Nucleic Acids Res.">
        <title>Genomic blueprint of Hahella chejuensis, a marine microbe producing an algicidal agent.</title>
        <authorList>
            <person name="Jeong H."/>
            <person name="Yim J.H."/>
            <person name="Lee C."/>
            <person name="Choi S.-H."/>
            <person name="Park Y.K."/>
            <person name="Yoon S.H."/>
            <person name="Hur C.-G."/>
            <person name="Kang H.-Y."/>
            <person name="Kim D."/>
            <person name="Lee H.H."/>
            <person name="Park K.H."/>
            <person name="Park S.-H."/>
            <person name="Park H.-S."/>
            <person name="Lee H.K."/>
            <person name="Oh T.K."/>
            <person name="Kim J.F."/>
        </authorList>
    </citation>
    <scope>NUCLEOTIDE SEQUENCE [LARGE SCALE GENOMIC DNA]</scope>
    <source>
        <strain evidence="4 5">KCTC 2396</strain>
    </source>
</reference>
<sequence length="285" mass="30405">MNHSVKLISSFVDNGVGGNPAGVVLQADGMAEAEMQRLASIAGYPETAFVSHSDIATVKLDFFTPTKRIPHCGHATVAAFSVLAQQGKVGQGAHSKETIDGPRHIRIEGDKAYLEQIRRHVTPITAEQQAAAAHALGLEAEQVNALATPHVANVGVSFLVIALPTMGNLRSLRPDRESIATLSEALGVIGFYVISPETEVSGRTISARMFAPYYGIDEESATGMGAGCASIYLYEVLGHKSEHYLIEQGRLMTPRSPSLIEAELEVTDGLPHRLWIGGVAKILEG</sequence>
<dbReference type="Proteomes" id="UP000000238">
    <property type="component" value="Chromosome"/>
</dbReference>
<dbReference type="PIRSF" id="PIRSF016184">
    <property type="entry name" value="PhzC_PhzF"/>
    <property type="match status" value="1"/>
</dbReference>
<evidence type="ECO:0000313" key="4">
    <source>
        <dbReference type="EMBL" id="ABC32193.1"/>
    </source>
</evidence>
<dbReference type="NCBIfam" id="TIGR00654">
    <property type="entry name" value="PhzF_family"/>
    <property type="match status" value="1"/>
</dbReference>
<comment type="similarity">
    <text evidence="1">Belongs to the PhzF family.</text>
</comment>
<dbReference type="PANTHER" id="PTHR13774:SF39">
    <property type="entry name" value="BIOSYNTHESIS PROTEIN, PUTATIVE-RELATED"/>
    <property type="match status" value="1"/>
</dbReference>
<dbReference type="Gene3D" id="3.10.310.10">
    <property type="entry name" value="Diaminopimelate Epimerase, Chain A, domain 1"/>
    <property type="match status" value="2"/>
</dbReference>
<dbReference type="eggNOG" id="COG0384">
    <property type="taxonomic scope" value="Bacteria"/>
</dbReference>
<dbReference type="STRING" id="349521.HCH_05531"/>
<dbReference type="RefSeq" id="WP_011399256.1">
    <property type="nucleotide sequence ID" value="NC_007645.1"/>
</dbReference>
<name>Q2SAY1_HAHCH</name>
<dbReference type="GO" id="GO:0016853">
    <property type="term" value="F:isomerase activity"/>
    <property type="evidence" value="ECO:0007669"/>
    <property type="project" value="UniProtKB-KW"/>
</dbReference>
<dbReference type="InterPro" id="IPR003719">
    <property type="entry name" value="Phenazine_PhzF-like"/>
</dbReference>
<dbReference type="Pfam" id="PF02567">
    <property type="entry name" value="PhzC-PhzF"/>
    <property type="match status" value="1"/>
</dbReference>
<dbReference type="SUPFAM" id="SSF54506">
    <property type="entry name" value="Diaminopimelate epimerase-like"/>
    <property type="match status" value="1"/>
</dbReference>
<keyword evidence="5" id="KW-1185">Reference proteome</keyword>
<evidence type="ECO:0000256" key="1">
    <source>
        <dbReference type="ARBA" id="ARBA00008270"/>
    </source>
</evidence>
<dbReference type="OrthoDB" id="9788221at2"/>
<proteinExistence type="inferred from homology"/>
<accession>Q2SAY1</accession>
<keyword evidence="2" id="KW-0413">Isomerase</keyword>
<dbReference type="KEGG" id="hch:HCH_05531"/>
<dbReference type="HOGENOM" id="CLU_048756_0_2_6"/>
<organism evidence="4 5">
    <name type="scientific">Hahella chejuensis (strain KCTC 2396)</name>
    <dbReference type="NCBI Taxonomy" id="349521"/>
    <lineage>
        <taxon>Bacteria</taxon>
        <taxon>Pseudomonadati</taxon>
        <taxon>Pseudomonadota</taxon>
        <taxon>Gammaproteobacteria</taxon>
        <taxon>Oceanospirillales</taxon>
        <taxon>Hahellaceae</taxon>
        <taxon>Hahella</taxon>
    </lineage>
</organism>
<protein>
    <submittedName>
        <fullName evidence="4">Predicted epimerase PhzC/PhzF-like protein</fullName>
    </submittedName>
</protein>
<dbReference type="AlphaFoldDB" id="Q2SAY1"/>
<dbReference type="PANTHER" id="PTHR13774">
    <property type="entry name" value="PHENAZINE BIOSYNTHESIS PROTEIN"/>
    <property type="match status" value="1"/>
</dbReference>
<evidence type="ECO:0000256" key="3">
    <source>
        <dbReference type="PIRSR" id="PIRSR016184-1"/>
    </source>
</evidence>
<evidence type="ECO:0000313" key="5">
    <source>
        <dbReference type="Proteomes" id="UP000000238"/>
    </source>
</evidence>
<feature type="active site" evidence="3">
    <location>
        <position position="46"/>
    </location>
</feature>
<gene>
    <name evidence="4" type="ordered locus">HCH_05531</name>
</gene>